<gene>
    <name evidence="1" type="ORF">DXA27_22255</name>
</gene>
<accession>A0A413JSA3</accession>
<dbReference type="EMBL" id="QSDG01000033">
    <property type="protein sequence ID" value="RGY64261.1"/>
    <property type="molecule type" value="Genomic_DNA"/>
</dbReference>
<evidence type="ECO:0000313" key="1">
    <source>
        <dbReference type="EMBL" id="RGY64261.1"/>
    </source>
</evidence>
<protein>
    <submittedName>
        <fullName evidence="1">Uncharacterized protein</fullName>
    </submittedName>
</protein>
<dbReference type="AlphaFoldDB" id="A0A413JSA3"/>
<reference evidence="1 2" key="1">
    <citation type="submission" date="2018-08" db="EMBL/GenBank/DDBJ databases">
        <title>A genome reference for cultivated species of the human gut microbiota.</title>
        <authorList>
            <person name="Zou Y."/>
            <person name="Xue W."/>
            <person name="Luo G."/>
        </authorList>
    </citation>
    <scope>NUCLEOTIDE SEQUENCE [LARGE SCALE GENOMIC DNA]</scope>
    <source>
        <strain evidence="1 2">OF01-1</strain>
    </source>
</reference>
<sequence length="155" mass="18090">MKTNKDIILVILAGLSICLGILLYFSVDYSKHLENQVSKMNLVINRDSLSKDYLDKTTWETDDLIKFSNNQTDEVIKLRKEKEMLLDSLRESSTFLDIAKRQYGMVFEKKAYKKGSVVGNSFRVYSSKLDSALMLLHVYRDKLKYNRKDNSWTVE</sequence>
<name>A0A413JSA3_BACFG</name>
<dbReference type="RefSeq" id="WP_005819492.1">
    <property type="nucleotide sequence ID" value="NZ_CP131534.1"/>
</dbReference>
<comment type="caution">
    <text evidence="1">The sequence shown here is derived from an EMBL/GenBank/DDBJ whole genome shotgun (WGS) entry which is preliminary data.</text>
</comment>
<organism evidence="1 2">
    <name type="scientific">Bacteroides fragilis</name>
    <dbReference type="NCBI Taxonomy" id="817"/>
    <lineage>
        <taxon>Bacteria</taxon>
        <taxon>Pseudomonadati</taxon>
        <taxon>Bacteroidota</taxon>
        <taxon>Bacteroidia</taxon>
        <taxon>Bacteroidales</taxon>
        <taxon>Bacteroidaceae</taxon>
        <taxon>Bacteroides</taxon>
    </lineage>
</organism>
<dbReference type="Proteomes" id="UP000284614">
    <property type="component" value="Unassembled WGS sequence"/>
</dbReference>
<evidence type="ECO:0000313" key="2">
    <source>
        <dbReference type="Proteomes" id="UP000284614"/>
    </source>
</evidence>
<proteinExistence type="predicted"/>